<dbReference type="GO" id="GO:0030246">
    <property type="term" value="F:carbohydrate binding"/>
    <property type="evidence" value="ECO:0007669"/>
    <property type="project" value="InterPro"/>
</dbReference>
<dbReference type="RefSeq" id="WP_158869777.1">
    <property type="nucleotide sequence ID" value="NZ_CP046401.1"/>
</dbReference>
<comment type="catalytic activity">
    <reaction evidence="1 12">
        <text>Hydrolysis of terminal non-reducing beta-D-galactose residues in beta-D-galactosides.</text>
        <dbReference type="EC" id="3.2.1.23"/>
    </reaction>
</comment>
<dbReference type="PROSITE" id="PS00719">
    <property type="entry name" value="GLYCOSYL_HYDROL_F2_1"/>
    <property type="match status" value="1"/>
</dbReference>
<dbReference type="InterPro" id="IPR014718">
    <property type="entry name" value="GH-type_carb-bd"/>
</dbReference>
<dbReference type="InterPro" id="IPR013783">
    <property type="entry name" value="Ig-like_fold"/>
</dbReference>
<accession>A0A6I6JZC6</accession>
<comment type="similarity">
    <text evidence="4 12">Belongs to the glycosyl hydrolase 2 family.</text>
</comment>
<comment type="cofactor">
    <cofactor evidence="2">
        <name>Ca(2+)</name>
        <dbReference type="ChEBI" id="CHEBI:29108"/>
    </cofactor>
</comment>
<dbReference type="Pfam" id="PF02929">
    <property type="entry name" value="Bgal_small_N"/>
    <property type="match status" value="1"/>
</dbReference>
<dbReference type="SUPFAM" id="SSF51445">
    <property type="entry name" value="(Trans)glycosidases"/>
    <property type="match status" value="1"/>
</dbReference>
<dbReference type="KEGG" id="mcos:GM418_24200"/>
<dbReference type="InterPro" id="IPR006101">
    <property type="entry name" value="Glyco_hydro_2"/>
</dbReference>
<dbReference type="GO" id="GO:0005990">
    <property type="term" value="P:lactose catabolic process"/>
    <property type="evidence" value="ECO:0007669"/>
    <property type="project" value="TreeGrafter"/>
</dbReference>
<dbReference type="EC" id="3.2.1.23" evidence="6 12"/>
<dbReference type="InterPro" id="IPR006102">
    <property type="entry name" value="Ig-like_GH2"/>
</dbReference>
<dbReference type="EMBL" id="CP046401">
    <property type="protein sequence ID" value="QGY46649.1"/>
    <property type="molecule type" value="Genomic_DNA"/>
</dbReference>
<dbReference type="Gene3D" id="2.60.40.10">
    <property type="entry name" value="Immunoglobulins"/>
    <property type="match status" value="2"/>
</dbReference>
<dbReference type="PANTHER" id="PTHR46323">
    <property type="entry name" value="BETA-GALACTOSIDASE"/>
    <property type="match status" value="1"/>
</dbReference>
<dbReference type="SUPFAM" id="SSF49785">
    <property type="entry name" value="Galactose-binding domain-like"/>
    <property type="match status" value="1"/>
</dbReference>
<evidence type="ECO:0000259" key="13">
    <source>
        <dbReference type="SMART" id="SM01038"/>
    </source>
</evidence>
<evidence type="ECO:0000256" key="4">
    <source>
        <dbReference type="ARBA" id="ARBA00007401"/>
    </source>
</evidence>
<dbReference type="SUPFAM" id="SSF49303">
    <property type="entry name" value="beta-Galactosidase/glucuronidase domain"/>
    <property type="match status" value="2"/>
</dbReference>
<name>A0A6I6JZC6_9BACT</name>
<dbReference type="FunFam" id="3.20.20.80:FF:000018">
    <property type="entry name" value="Beta-galactosidase"/>
    <property type="match status" value="1"/>
</dbReference>
<dbReference type="InterPro" id="IPR006104">
    <property type="entry name" value="Glyco_hydro_2_N"/>
</dbReference>
<keyword evidence="9" id="KW-0106">Calcium</keyword>
<dbReference type="InterPro" id="IPR004199">
    <property type="entry name" value="B-gal_small/dom_5"/>
</dbReference>
<reference evidence="14 15" key="1">
    <citation type="submission" date="2019-11" db="EMBL/GenBank/DDBJ databases">
        <authorList>
            <person name="Zheng R.K."/>
            <person name="Sun C.M."/>
        </authorList>
    </citation>
    <scope>NUCLEOTIDE SEQUENCE [LARGE SCALE GENOMIC DNA]</scope>
    <source>
        <strain evidence="14 15">WC007</strain>
    </source>
</reference>
<dbReference type="InterPro" id="IPR017853">
    <property type="entry name" value="GH"/>
</dbReference>
<dbReference type="Gene3D" id="2.70.98.10">
    <property type="match status" value="1"/>
</dbReference>
<evidence type="ECO:0000256" key="2">
    <source>
        <dbReference type="ARBA" id="ARBA00001913"/>
    </source>
</evidence>
<sequence>MKSEKIKFLQFLFILFLIPFVGNTQNDWENSTIFDKNKEPGHTTFVPLGLQNNSVDFDKQNSPFVKMLNGNWKFNWVSKPADRPLDFYKVDYDVSFWKEIPVPANWQLHGFGIPIYTNIVYPFKVDPPRIQHNNNPVGSYRRNFTIPENWNGKEVFLHFDGVKSAFYLWINGQKVGYSQGSMTPAEFNITKYLKKGENVLAAEVYRWSDGSYLEDQDMWRFSGIYRDVYLFATPGTYIRDFYITTELDDKFKNAELKLQAQIKNSGDENIDGYSLKATVFPKDNLEEIVLSMQADLTAEALQEKSLFLNKKLRNPKLWSDETPYLYSMVIELLDNYGNVVEKVGANFGFKKVEIKGGEFFVNGKSILFKGTNRHEHDPDFGRAITRESMIKDILLMKQNNINAVRCSHYPNQPLWYELCDEYGLYLFDEANVESHGIGYGKNILPGSDPDWTSAVVARAERMVLRDRNHASIVVWSLGNEAGHGDNFYKMADRIRELDPTRPIHYRQMNEAADMDSQTYPTPEWIINRAQEKPDRPFLMNEYAHAMGNSVGNLEEYWNAIEKYPALIGGFIWDWVDQGLRTKTQNGIEYFAYGGDFGDKPNDANFCINGLVSPDRVPNPSLYQVKKVYQNISSKLLDAGSGRIEVYNKFNFTNTSKFAAIYELTENGNIVDKGDLGALSIAPGAKKEITVPVKEMEPGKEYFLRIVFSLKEDEKWAEKGHVIAWDQFLFQEAKQQTGELKNGNGKLTLENSDDLIRVTGNDFQASFDAESGELESFKYDDNEMLISPVVPNFWRVPVDNDLGHDFNITSGAWRSASSDRLIKKVASVDYNGDSVQILITAELPVFAIQHKTVYTIYKSGSIKVSCSMDVEMERPELPRFGVQFEIPEEYSQMKWYGRGPQETYQDRKTGAAFGIYSGKVEEQIYPYIYPQENGNKTDVRWVTFTNSSGEGIKITGLPQVDVSARPYTDLILEASSHNYQLPDMSFYSVQIDYKQRGVGGNNSWGLKPLDSYRLFENHYEYSFLISPVR</sequence>
<dbReference type="InterPro" id="IPR023232">
    <property type="entry name" value="Glyco_hydro_2_AS"/>
</dbReference>
<organism evidence="14 15">
    <name type="scientific">Maribellus comscasis</name>
    <dbReference type="NCBI Taxonomy" id="2681766"/>
    <lineage>
        <taxon>Bacteria</taxon>
        <taxon>Pseudomonadati</taxon>
        <taxon>Bacteroidota</taxon>
        <taxon>Bacteroidia</taxon>
        <taxon>Marinilabiliales</taxon>
        <taxon>Prolixibacteraceae</taxon>
        <taxon>Maribellus</taxon>
    </lineage>
</organism>
<evidence type="ECO:0000313" key="14">
    <source>
        <dbReference type="EMBL" id="QGY46649.1"/>
    </source>
</evidence>
<dbReference type="Pfam" id="PF00703">
    <property type="entry name" value="Glyco_hydro_2"/>
    <property type="match status" value="1"/>
</dbReference>
<dbReference type="Pfam" id="PF16353">
    <property type="entry name" value="LacZ_4"/>
    <property type="match status" value="1"/>
</dbReference>
<keyword evidence="8 12" id="KW-0378">Hydrolase</keyword>
<evidence type="ECO:0000256" key="12">
    <source>
        <dbReference type="RuleBase" id="RU361154"/>
    </source>
</evidence>
<dbReference type="InterPro" id="IPR050347">
    <property type="entry name" value="Bact_Beta-galactosidase"/>
</dbReference>
<dbReference type="InterPro" id="IPR008979">
    <property type="entry name" value="Galactose-bd-like_sf"/>
</dbReference>
<dbReference type="AlphaFoldDB" id="A0A6I6JZC6"/>
<dbReference type="InterPro" id="IPR036156">
    <property type="entry name" value="Beta-gal/glucu_dom_sf"/>
</dbReference>
<dbReference type="PANTHER" id="PTHR46323:SF2">
    <property type="entry name" value="BETA-GALACTOSIDASE"/>
    <property type="match status" value="1"/>
</dbReference>
<dbReference type="InterPro" id="IPR011013">
    <property type="entry name" value="Gal_mutarotase_sf_dom"/>
</dbReference>
<evidence type="ECO:0000256" key="11">
    <source>
        <dbReference type="ARBA" id="ARBA00032230"/>
    </source>
</evidence>
<dbReference type="SMART" id="SM01038">
    <property type="entry name" value="Bgal_small_N"/>
    <property type="match status" value="1"/>
</dbReference>
<comment type="cofactor">
    <cofactor evidence="3">
        <name>Na(+)</name>
        <dbReference type="ChEBI" id="CHEBI:29101"/>
    </cofactor>
</comment>
<dbReference type="SUPFAM" id="SSF74650">
    <property type="entry name" value="Galactose mutarotase-like"/>
    <property type="match status" value="1"/>
</dbReference>
<comment type="subunit">
    <text evidence="5">Monomer.</text>
</comment>
<dbReference type="Gene3D" id="2.60.120.260">
    <property type="entry name" value="Galactose-binding domain-like"/>
    <property type="match status" value="1"/>
</dbReference>
<evidence type="ECO:0000256" key="3">
    <source>
        <dbReference type="ARBA" id="ARBA00001959"/>
    </source>
</evidence>
<dbReference type="InterPro" id="IPR032312">
    <property type="entry name" value="LacZ_4"/>
</dbReference>
<dbReference type="InterPro" id="IPR023230">
    <property type="entry name" value="Glyco_hydro_2_CS"/>
</dbReference>
<evidence type="ECO:0000256" key="10">
    <source>
        <dbReference type="ARBA" id="ARBA00023295"/>
    </source>
</evidence>
<evidence type="ECO:0000256" key="9">
    <source>
        <dbReference type="ARBA" id="ARBA00022837"/>
    </source>
</evidence>
<dbReference type="GO" id="GO:0009341">
    <property type="term" value="C:beta-galactosidase complex"/>
    <property type="evidence" value="ECO:0007669"/>
    <property type="project" value="InterPro"/>
</dbReference>
<evidence type="ECO:0000256" key="7">
    <source>
        <dbReference type="ARBA" id="ARBA00013303"/>
    </source>
</evidence>
<evidence type="ECO:0000256" key="5">
    <source>
        <dbReference type="ARBA" id="ARBA00011245"/>
    </source>
</evidence>
<evidence type="ECO:0000313" key="15">
    <source>
        <dbReference type="Proteomes" id="UP000428260"/>
    </source>
</evidence>
<protein>
    <recommendedName>
        <fullName evidence="7 12">Beta-galactosidase</fullName>
        <ecNumber evidence="6 12">3.2.1.23</ecNumber>
    </recommendedName>
    <alternativeName>
        <fullName evidence="11 12">Lactase</fullName>
    </alternativeName>
</protein>
<gene>
    <name evidence="14" type="ORF">GM418_24200</name>
</gene>
<evidence type="ECO:0000256" key="8">
    <source>
        <dbReference type="ARBA" id="ARBA00022801"/>
    </source>
</evidence>
<dbReference type="Proteomes" id="UP000428260">
    <property type="component" value="Chromosome"/>
</dbReference>
<dbReference type="GO" id="GO:0004565">
    <property type="term" value="F:beta-galactosidase activity"/>
    <property type="evidence" value="ECO:0007669"/>
    <property type="project" value="UniProtKB-EC"/>
</dbReference>
<dbReference type="PRINTS" id="PR00132">
    <property type="entry name" value="GLHYDRLASE2"/>
</dbReference>
<feature type="domain" description="Beta galactosidase small chain/" evidence="13">
    <location>
        <begin position="756"/>
        <end position="1025"/>
    </location>
</feature>
<proteinExistence type="inferred from homology"/>
<dbReference type="InterPro" id="IPR006103">
    <property type="entry name" value="Glyco_hydro_2_cat"/>
</dbReference>
<dbReference type="PROSITE" id="PS00608">
    <property type="entry name" value="GLYCOSYL_HYDROL_F2_2"/>
    <property type="match status" value="1"/>
</dbReference>
<keyword evidence="15" id="KW-1185">Reference proteome</keyword>
<dbReference type="Gene3D" id="3.20.20.80">
    <property type="entry name" value="Glycosidases"/>
    <property type="match status" value="1"/>
</dbReference>
<evidence type="ECO:0000256" key="1">
    <source>
        <dbReference type="ARBA" id="ARBA00001412"/>
    </source>
</evidence>
<dbReference type="Pfam" id="PF02836">
    <property type="entry name" value="Glyco_hydro_2_C"/>
    <property type="match status" value="1"/>
</dbReference>
<dbReference type="Pfam" id="PF02837">
    <property type="entry name" value="Glyco_hydro_2_N"/>
    <property type="match status" value="1"/>
</dbReference>
<keyword evidence="10 12" id="KW-0326">Glycosidase</keyword>
<evidence type="ECO:0000256" key="6">
    <source>
        <dbReference type="ARBA" id="ARBA00012756"/>
    </source>
</evidence>